<comment type="cofactor">
    <cofactor evidence="1">
        <name>thiamine diphosphate</name>
        <dbReference type="ChEBI" id="CHEBI:58937"/>
    </cofactor>
</comment>
<dbReference type="Pfam" id="PF02776">
    <property type="entry name" value="TPP_enzyme_N"/>
    <property type="match status" value="1"/>
</dbReference>
<dbReference type="InterPro" id="IPR000399">
    <property type="entry name" value="TPP-bd_CS"/>
</dbReference>
<keyword evidence="3 4" id="KW-0786">Thiamine pyrophosphate</keyword>
<organism evidence="8 9">
    <name type="scientific">Pseudohoeflea coraliihabitans</name>
    <dbReference type="NCBI Taxonomy" id="2860393"/>
    <lineage>
        <taxon>Bacteria</taxon>
        <taxon>Pseudomonadati</taxon>
        <taxon>Pseudomonadota</taxon>
        <taxon>Alphaproteobacteria</taxon>
        <taxon>Hyphomicrobiales</taxon>
        <taxon>Rhizobiaceae</taxon>
        <taxon>Pseudohoeflea</taxon>
    </lineage>
</organism>
<dbReference type="InterPro" id="IPR012000">
    <property type="entry name" value="Thiamin_PyroP_enz_cen_dom"/>
</dbReference>
<reference evidence="8" key="1">
    <citation type="submission" date="2021-07" db="EMBL/GenBank/DDBJ databases">
        <title>Pseudohoeflea marina sp. nov. a polyhydroxyalcanoate-producing bacterium.</title>
        <authorList>
            <person name="Zheng W."/>
            <person name="Yu S."/>
            <person name="Huang Y."/>
        </authorList>
    </citation>
    <scope>NUCLEOTIDE SEQUENCE</scope>
    <source>
        <strain evidence="8">DP4N28-3</strain>
    </source>
</reference>
<dbReference type="Pfam" id="PF02775">
    <property type="entry name" value="TPP_enzyme_C"/>
    <property type="match status" value="1"/>
</dbReference>
<dbReference type="InterPro" id="IPR045229">
    <property type="entry name" value="TPP_enz"/>
</dbReference>
<dbReference type="RefSeq" id="WP_219200410.1">
    <property type="nucleotide sequence ID" value="NZ_JAHWQX010000001.1"/>
</dbReference>
<dbReference type="PANTHER" id="PTHR18968">
    <property type="entry name" value="THIAMINE PYROPHOSPHATE ENZYMES"/>
    <property type="match status" value="1"/>
</dbReference>
<protein>
    <submittedName>
        <fullName evidence="8">Thiamine pyrophosphate-binding protein</fullName>
    </submittedName>
</protein>
<dbReference type="Proteomes" id="UP001430804">
    <property type="component" value="Unassembled WGS sequence"/>
</dbReference>
<dbReference type="PROSITE" id="PS00187">
    <property type="entry name" value="TPP_ENZYMES"/>
    <property type="match status" value="1"/>
</dbReference>
<dbReference type="EMBL" id="JAHWQX010000001">
    <property type="protein sequence ID" value="MBW3096643.1"/>
    <property type="molecule type" value="Genomic_DNA"/>
</dbReference>
<evidence type="ECO:0000256" key="3">
    <source>
        <dbReference type="ARBA" id="ARBA00023052"/>
    </source>
</evidence>
<name>A0ABS6WL20_9HYPH</name>
<evidence type="ECO:0000256" key="2">
    <source>
        <dbReference type="ARBA" id="ARBA00007812"/>
    </source>
</evidence>
<evidence type="ECO:0000256" key="1">
    <source>
        <dbReference type="ARBA" id="ARBA00001964"/>
    </source>
</evidence>
<feature type="domain" description="Thiamine pyrophosphate enzyme central" evidence="5">
    <location>
        <begin position="190"/>
        <end position="325"/>
    </location>
</feature>
<feature type="domain" description="Thiamine pyrophosphate enzyme N-terminal TPP-binding" evidence="7">
    <location>
        <begin position="5"/>
        <end position="119"/>
    </location>
</feature>
<evidence type="ECO:0000259" key="6">
    <source>
        <dbReference type="Pfam" id="PF02775"/>
    </source>
</evidence>
<keyword evidence="9" id="KW-1185">Reference proteome</keyword>
<evidence type="ECO:0000259" key="7">
    <source>
        <dbReference type="Pfam" id="PF02776"/>
    </source>
</evidence>
<sequence length="561" mass="60495">MSKKTVWRAVAEALKAEGVGHVFGLPGNPKHLVYDLDEHTDIDFVLVRDEKSAVSCAYSYARLRRQPGIVFSNPGPGITTLVTGMLEATSGSLPVIAIVNGVVESHDGMGAFQELDAVSLMRPVTKWAVRVTDAKKIPWVMERAFAIAMNGRPGGVFIEIPSDLADAEIDMPDYRAGFRRHLARPDKASIEAAAKALAAAKRPLIWCGSGAVFSGAAGAVQALADKVGMAVMTTPGGRGIYPEDGPLAMGQTGLYFSQPGKSWFDEADLVLSVGTRLEAFSTNSWQFWPEQATFIQLDIDPETIGMNKRPDIALIGDATLALNDLAAALPAVDAEARDERINAMARLKADYQPKLEAAAADDGTPIRVPKVLDAVNRIFGKDTILMKENGGADLWCYYWPHYKVLDVDDCVPMAEQTAMSMGAIGAIGAKIARPEKKIVCFAGDGAMQMSVVELATAAERRCGITWIVLNNQAFGWVQYNQVLGQKPFVATGFEVNSDFAAIARAQACVGIKVEDPAKIDAALEEALAANTRGVPALIDVQIAPHLYHEHFERVHRAKIDH</sequence>
<dbReference type="CDD" id="cd07035">
    <property type="entry name" value="TPP_PYR_POX_like"/>
    <property type="match status" value="1"/>
</dbReference>
<evidence type="ECO:0000313" key="9">
    <source>
        <dbReference type="Proteomes" id="UP001430804"/>
    </source>
</evidence>
<dbReference type="PANTHER" id="PTHR18968:SF13">
    <property type="entry name" value="ACETOLACTATE SYNTHASE CATALYTIC SUBUNIT, MITOCHONDRIAL"/>
    <property type="match status" value="1"/>
</dbReference>
<comment type="caution">
    <text evidence="8">The sequence shown here is derived from an EMBL/GenBank/DDBJ whole genome shotgun (WGS) entry which is preliminary data.</text>
</comment>
<dbReference type="Pfam" id="PF00205">
    <property type="entry name" value="TPP_enzyme_M"/>
    <property type="match status" value="1"/>
</dbReference>
<evidence type="ECO:0000259" key="5">
    <source>
        <dbReference type="Pfam" id="PF00205"/>
    </source>
</evidence>
<feature type="domain" description="Thiamine pyrophosphate enzyme TPP-binding" evidence="6">
    <location>
        <begin position="415"/>
        <end position="540"/>
    </location>
</feature>
<gene>
    <name evidence="8" type="ORF">KY465_05065</name>
</gene>
<evidence type="ECO:0000256" key="4">
    <source>
        <dbReference type="RuleBase" id="RU362132"/>
    </source>
</evidence>
<proteinExistence type="inferred from homology"/>
<evidence type="ECO:0000313" key="8">
    <source>
        <dbReference type="EMBL" id="MBW3096643.1"/>
    </source>
</evidence>
<dbReference type="CDD" id="cd00568">
    <property type="entry name" value="TPP_enzymes"/>
    <property type="match status" value="1"/>
</dbReference>
<comment type="similarity">
    <text evidence="2 4">Belongs to the TPP enzyme family.</text>
</comment>
<dbReference type="InterPro" id="IPR011766">
    <property type="entry name" value="TPP_enzyme_TPP-bd"/>
</dbReference>
<accession>A0ABS6WL20</accession>
<dbReference type="InterPro" id="IPR012001">
    <property type="entry name" value="Thiamin_PyroP_enz_TPP-bd_dom"/>
</dbReference>